<dbReference type="GeneID" id="29812104"/>
<name>A0A150K4N9_HEYCO</name>
<organism evidence="2 3">
    <name type="scientific">Heyndrickxia coagulans</name>
    <name type="common">Weizmannia coagulans</name>
    <dbReference type="NCBI Taxonomy" id="1398"/>
    <lineage>
        <taxon>Bacteria</taxon>
        <taxon>Bacillati</taxon>
        <taxon>Bacillota</taxon>
        <taxon>Bacilli</taxon>
        <taxon>Bacillales</taxon>
        <taxon>Bacillaceae</taxon>
        <taxon>Heyndrickxia</taxon>
    </lineage>
</organism>
<dbReference type="Proteomes" id="UP000075304">
    <property type="component" value="Unassembled WGS sequence"/>
</dbReference>
<feature type="region of interest" description="Disordered" evidence="1">
    <location>
        <begin position="1"/>
        <end position="68"/>
    </location>
</feature>
<accession>A0A150K4N9</accession>
<reference evidence="2 3" key="1">
    <citation type="submission" date="2016-01" db="EMBL/GenBank/DDBJ databases">
        <title>Genome Sequences of Twelve Sporeforming Bacillus Species Isolated from Foods.</title>
        <authorList>
            <person name="Berendsen E.M."/>
            <person name="Wells-Bennik M.H."/>
            <person name="Krawcyk A.O."/>
            <person name="De Jong A."/>
            <person name="Holsappel S."/>
            <person name="Eijlander R.T."/>
            <person name="Kuipers O.P."/>
        </authorList>
    </citation>
    <scope>NUCLEOTIDE SEQUENCE [LARGE SCALE GENOMIC DNA]</scope>
    <source>
        <strain evidence="2 3">B4099</strain>
    </source>
</reference>
<evidence type="ECO:0000256" key="1">
    <source>
        <dbReference type="SAM" id="MobiDB-lite"/>
    </source>
</evidence>
<dbReference type="RefSeq" id="WP_019722232.1">
    <property type="nucleotide sequence ID" value="NZ_CABJCT010000008.1"/>
</dbReference>
<dbReference type="PATRIC" id="fig|1398.25.peg.757"/>
<dbReference type="AlphaFoldDB" id="A0A150K4N9"/>
<dbReference type="EMBL" id="LQYI01000106">
    <property type="protein sequence ID" value="KYC63854.1"/>
    <property type="molecule type" value="Genomic_DNA"/>
</dbReference>
<evidence type="ECO:0000313" key="2">
    <source>
        <dbReference type="EMBL" id="KYC63854.1"/>
    </source>
</evidence>
<proteinExistence type="predicted"/>
<protein>
    <submittedName>
        <fullName evidence="2">Uncharacterized protein</fullName>
    </submittedName>
</protein>
<evidence type="ECO:0000313" key="3">
    <source>
        <dbReference type="Proteomes" id="UP000075304"/>
    </source>
</evidence>
<gene>
    <name evidence="2" type="ORF">B4099_0747</name>
</gene>
<comment type="caution">
    <text evidence="2">The sequence shown here is derived from an EMBL/GenBank/DDBJ whole genome shotgun (WGS) entry which is preliminary data.</text>
</comment>
<feature type="compositionally biased region" description="Basic and acidic residues" evidence="1">
    <location>
        <begin position="1"/>
        <end position="14"/>
    </location>
</feature>
<feature type="compositionally biased region" description="Basic and acidic residues" evidence="1">
    <location>
        <begin position="41"/>
        <end position="68"/>
    </location>
</feature>
<sequence length="68" mass="8163">MDENKKKSQRKMDNPEQFATENEDMHDKFMSEQTVDPIPMEDLREEKLEEKTDHDKKTTSSSEKKYKP</sequence>